<dbReference type="GO" id="GO:0004622">
    <property type="term" value="F:phosphatidylcholine lysophospholipase activity"/>
    <property type="evidence" value="ECO:0007669"/>
    <property type="project" value="TreeGrafter"/>
</dbReference>
<dbReference type="AlphaFoldDB" id="A0A8J4X6L6"/>
<dbReference type="Gene3D" id="3.40.50.1820">
    <property type="entry name" value="alpha/beta hydrolase"/>
    <property type="match status" value="1"/>
</dbReference>
<dbReference type="OrthoDB" id="10249433at2759"/>
<evidence type="ECO:0000259" key="5">
    <source>
        <dbReference type="Pfam" id="PF12146"/>
    </source>
</evidence>
<evidence type="ECO:0000313" key="6">
    <source>
        <dbReference type="EMBL" id="KAF5895338.1"/>
    </source>
</evidence>
<keyword evidence="7" id="KW-1185">Reference proteome</keyword>
<keyword evidence="2" id="KW-0443">Lipid metabolism</keyword>
<keyword evidence="3" id="KW-0325">Glycoprotein</keyword>
<dbReference type="InterPro" id="IPR022742">
    <property type="entry name" value="Hydrolase_4"/>
</dbReference>
<accession>A0A8J4X6L6</accession>
<feature type="domain" description="Serine aminopeptidase S33" evidence="5">
    <location>
        <begin position="143"/>
        <end position="261"/>
    </location>
</feature>
<dbReference type="SUPFAM" id="SSF53474">
    <property type="entry name" value="alpha/beta-Hydrolases"/>
    <property type="match status" value="1"/>
</dbReference>
<protein>
    <submittedName>
        <fullName evidence="6">Monoacylglycerol lipase ABHD12-like</fullName>
    </submittedName>
</protein>
<evidence type="ECO:0000256" key="1">
    <source>
        <dbReference type="ARBA" id="ARBA00022801"/>
    </source>
</evidence>
<evidence type="ECO:0000256" key="4">
    <source>
        <dbReference type="SAM" id="Phobius"/>
    </source>
</evidence>
<dbReference type="GO" id="GO:0047372">
    <property type="term" value="F:monoacylglycerol lipase activity"/>
    <property type="evidence" value="ECO:0007669"/>
    <property type="project" value="TreeGrafter"/>
</dbReference>
<feature type="non-terminal residue" evidence="6">
    <location>
        <position position="1"/>
    </location>
</feature>
<keyword evidence="4" id="KW-0812">Transmembrane</keyword>
<evidence type="ECO:0000256" key="2">
    <source>
        <dbReference type="ARBA" id="ARBA00023098"/>
    </source>
</evidence>
<evidence type="ECO:0000256" key="3">
    <source>
        <dbReference type="ARBA" id="ARBA00023180"/>
    </source>
</evidence>
<dbReference type="InterPro" id="IPR029058">
    <property type="entry name" value="AB_hydrolase_fold"/>
</dbReference>
<dbReference type="EMBL" id="QNUK01000327">
    <property type="protein sequence ID" value="KAF5895338.1"/>
    <property type="molecule type" value="Genomic_DNA"/>
</dbReference>
<dbReference type="Proteomes" id="UP000727407">
    <property type="component" value="Unassembled WGS sequence"/>
</dbReference>
<gene>
    <name evidence="6" type="primary">abhd12</name>
    <name evidence="6" type="ORF">DAT39_014950</name>
</gene>
<keyword evidence="4" id="KW-0472">Membrane</keyword>
<comment type="caution">
    <text evidence="6">The sequence shown here is derived from an EMBL/GenBank/DDBJ whole genome shotgun (WGS) entry which is preliminary data.</text>
</comment>
<feature type="transmembrane region" description="Helical" evidence="4">
    <location>
        <begin position="55"/>
        <end position="73"/>
    </location>
</feature>
<dbReference type="GO" id="GO:0006660">
    <property type="term" value="P:phosphatidylserine catabolic process"/>
    <property type="evidence" value="ECO:0007669"/>
    <property type="project" value="TreeGrafter"/>
</dbReference>
<dbReference type="PANTHER" id="PTHR12277:SF61">
    <property type="entry name" value="LYSOPHOSPHATIDYLSERINE LIPASE ABHD12"/>
    <property type="match status" value="1"/>
</dbReference>
<reference evidence="6" key="1">
    <citation type="submission" date="2020-07" db="EMBL/GenBank/DDBJ databases">
        <title>Clarias magur genome sequencing, assembly and annotation.</title>
        <authorList>
            <person name="Kushwaha B."/>
            <person name="Kumar R."/>
            <person name="Das P."/>
            <person name="Joshi C.G."/>
            <person name="Kumar D."/>
            <person name="Nagpure N.S."/>
            <person name="Pandey M."/>
            <person name="Agarwal S."/>
            <person name="Srivastava S."/>
            <person name="Singh M."/>
            <person name="Sahoo L."/>
            <person name="Jayasankar P."/>
            <person name="Meher P.K."/>
            <person name="Koringa P.G."/>
            <person name="Iquebal M.A."/>
            <person name="Das S.P."/>
            <person name="Bit A."/>
            <person name="Patnaik S."/>
            <person name="Patel N."/>
            <person name="Shah T.M."/>
            <person name="Hinsu A."/>
            <person name="Jena J.K."/>
        </authorList>
    </citation>
    <scope>NUCLEOTIDE SEQUENCE</scope>
    <source>
        <strain evidence="6">CIFAMagur01</strain>
        <tissue evidence="6">Testis</tissue>
    </source>
</reference>
<dbReference type="Pfam" id="PF12146">
    <property type="entry name" value="Hydrolase_4"/>
    <property type="match status" value="1"/>
</dbReference>
<organism evidence="6 7">
    <name type="scientific">Clarias magur</name>
    <name type="common">Asian catfish</name>
    <name type="synonym">Macropteronotus magur</name>
    <dbReference type="NCBI Taxonomy" id="1594786"/>
    <lineage>
        <taxon>Eukaryota</taxon>
        <taxon>Metazoa</taxon>
        <taxon>Chordata</taxon>
        <taxon>Craniata</taxon>
        <taxon>Vertebrata</taxon>
        <taxon>Euteleostomi</taxon>
        <taxon>Actinopterygii</taxon>
        <taxon>Neopterygii</taxon>
        <taxon>Teleostei</taxon>
        <taxon>Ostariophysi</taxon>
        <taxon>Siluriformes</taxon>
        <taxon>Clariidae</taxon>
        <taxon>Clarias</taxon>
    </lineage>
</organism>
<name>A0A8J4X6L6_CLAMG</name>
<sequence length="361" mass="40805">MEGCARKRRKLLYDIAAPSTSRNGHKVCFCPFPSNEGYGHRFIYRSPQLPQIVRCRLKTVFIGVLVIIVLLITNNLSPFDPGQQDSINLKKPLDHCLDHTRNFTLQPEEGVKIGVWHTVPDLLCKEAKGKEGSWYESQLQSTHPVILYLQGGTRVSDNRVQLYKVLSSLGYQVVAFDYRGWGDSGGNTSESGMTQDSLFLYQWLKNKTGNNLLYIWGHSLGSGVATNLARRLCENRTPPDAVILEAPFTNISEAITSYTVIPKWFIRAITLNDFQFPSAENIKHISCPVLILHAEDDPVIPFELGKKLYDIAAQSKSRNRHKVCFCPFPSNEGYGHMFIYRSPQLPQIVSDFLSTTLTQCY</sequence>
<dbReference type="GO" id="GO:0005789">
    <property type="term" value="C:endoplasmic reticulum membrane"/>
    <property type="evidence" value="ECO:0007669"/>
    <property type="project" value="TreeGrafter"/>
</dbReference>
<dbReference type="GO" id="GO:0052651">
    <property type="term" value="P:monoacylglycerol catabolic process"/>
    <property type="evidence" value="ECO:0007669"/>
    <property type="project" value="TreeGrafter"/>
</dbReference>
<dbReference type="PANTHER" id="PTHR12277">
    <property type="entry name" value="ALPHA/BETA HYDROLASE DOMAIN-CONTAINING PROTEIN"/>
    <property type="match status" value="1"/>
</dbReference>
<keyword evidence="1" id="KW-0378">Hydrolase</keyword>
<evidence type="ECO:0000313" key="7">
    <source>
        <dbReference type="Proteomes" id="UP000727407"/>
    </source>
</evidence>
<proteinExistence type="predicted"/>
<keyword evidence="4" id="KW-1133">Transmembrane helix</keyword>